<proteinExistence type="predicted"/>
<comment type="caution">
    <text evidence="1">The sequence shown here is derived from an EMBL/GenBank/DDBJ whole genome shotgun (WGS) entry which is preliminary data.</text>
</comment>
<accession>A0A8T2P8N9</accession>
<name>A0A8T2P8N9_9TELE</name>
<organism evidence="1 2">
    <name type="scientific">Albula glossodonta</name>
    <name type="common">roundjaw bonefish</name>
    <dbReference type="NCBI Taxonomy" id="121402"/>
    <lineage>
        <taxon>Eukaryota</taxon>
        <taxon>Metazoa</taxon>
        <taxon>Chordata</taxon>
        <taxon>Craniata</taxon>
        <taxon>Vertebrata</taxon>
        <taxon>Euteleostomi</taxon>
        <taxon>Actinopterygii</taxon>
        <taxon>Neopterygii</taxon>
        <taxon>Teleostei</taxon>
        <taxon>Albuliformes</taxon>
        <taxon>Albulidae</taxon>
        <taxon>Albula</taxon>
    </lineage>
</organism>
<dbReference type="Proteomes" id="UP000824540">
    <property type="component" value="Unassembled WGS sequence"/>
</dbReference>
<dbReference type="AlphaFoldDB" id="A0A8T2P8N9"/>
<dbReference type="EMBL" id="JAFBMS010000010">
    <property type="protein sequence ID" value="KAG9348984.1"/>
    <property type="molecule type" value="Genomic_DNA"/>
</dbReference>
<keyword evidence="2" id="KW-1185">Reference proteome</keyword>
<evidence type="ECO:0000313" key="2">
    <source>
        <dbReference type="Proteomes" id="UP000824540"/>
    </source>
</evidence>
<reference evidence="1" key="1">
    <citation type="thesis" date="2021" institute="BYU ScholarsArchive" country="Provo, UT, USA">
        <title>Applications of and Algorithms for Genome Assembly and Genomic Analyses with an Emphasis on Marine Teleosts.</title>
        <authorList>
            <person name="Pickett B.D."/>
        </authorList>
    </citation>
    <scope>NUCLEOTIDE SEQUENCE</scope>
    <source>
        <strain evidence="1">HI-2016</strain>
    </source>
</reference>
<sequence length="68" mass="7361">MKEAGRGRALRPIADWVPALFGWGVAVKSQRSFPHCGNGAGADLTRHYLHICQVLQLVAHGDGVILQL</sequence>
<evidence type="ECO:0000313" key="1">
    <source>
        <dbReference type="EMBL" id="KAG9348984.1"/>
    </source>
</evidence>
<gene>
    <name evidence="1" type="ORF">JZ751_029301</name>
</gene>
<protein>
    <submittedName>
        <fullName evidence="1">Uncharacterized protein</fullName>
    </submittedName>
</protein>